<accession>A0A7X0JPD7</accession>
<evidence type="ECO:0000256" key="1">
    <source>
        <dbReference type="ARBA" id="ARBA00001585"/>
    </source>
</evidence>
<dbReference type="RefSeq" id="WP_166852983.1">
    <property type="nucleotide sequence ID" value="NZ_JAAONY010000001.1"/>
</dbReference>
<feature type="domain" description="AB hydrolase-1" evidence="14">
    <location>
        <begin position="36"/>
        <end position="295"/>
    </location>
</feature>
<evidence type="ECO:0000256" key="2">
    <source>
        <dbReference type="ARBA" id="ARBA00004496"/>
    </source>
</evidence>
<dbReference type="GO" id="GO:0005737">
    <property type="term" value="C:cytoplasm"/>
    <property type="evidence" value="ECO:0007669"/>
    <property type="project" value="UniProtKB-SubCell"/>
</dbReference>
<keyword evidence="9 11" id="KW-0378">Hydrolase</keyword>
<reference evidence="15 16" key="1">
    <citation type="submission" date="2020-08" db="EMBL/GenBank/DDBJ databases">
        <title>Genomic Encyclopedia of Type Strains, Phase IV (KMG-IV): sequencing the most valuable type-strain genomes for metagenomic binning, comparative biology and taxonomic classification.</title>
        <authorList>
            <person name="Goeker M."/>
        </authorList>
    </citation>
    <scope>NUCLEOTIDE SEQUENCE [LARGE SCALE GENOMIC DNA]</scope>
    <source>
        <strain evidence="15 16">DSM 22368</strain>
    </source>
</reference>
<dbReference type="InParanoid" id="A0A7X0JPD7"/>
<evidence type="ECO:0000256" key="9">
    <source>
        <dbReference type="ARBA" id="ARBA00022801"/>
    </source>
</evidence>
<dbReference type="SUPFAM" id="SSF53474">
    <property type="entry name" value="alpha/beta-Hydrolases"/>
    <property type="match status" value="1"/>
</dbReference>
<comment type="catalytic activity">
    <reaction evidence="1 11 13">
        <text>Release of N-terminal proline from a peptide.</text>
        <dbReference type="EC" id="3.4.11.5"/>
    </reaction>
</comment>
<comment type="caution">
    <text evidence="15">The sequence shown here is derived from an EMBL/GenBank/DDBJ whole genome shotgun (WGS) entry which is preliminary data.</text>
</comment>
<evidence type="ECO:0000256" key="11">
    <source>
        <dbReference type="PIRNR" id="PIRNR006431"/>
    </source>
</evidence>
<protein>
    <recommendedName>
        <fullName evidence="5 11">Proline iminopeptidase</fullName>
        <shortName evidence="11">PIP</shortName>
        <ecNumber evidence="4 11">3.4.11.5</ecNumber>
    </recommendedName>
    <alternativeName>
        <fullName evidence="10 11">Prolyl aminopeptidase</fullName>
    </alternativeName>
</protein>
<feature type="active site" description="Nucleophile" evidence="12">
    <location>
        <position position="110"/>
    </location>
</feature>
<evidence type="ECO:0000313" key="15">
    <source>
        <dbReference type="EMBL" id="MBB6519849.1"/>
    </source>
</evidence>
<dbReference type="PANTHER" id="PTHR43722">
    <property type="entry name" value="PROLINE IMINOPEPTIDASE"/>
    <property type="match status" value="1"/>
</dbReference>
<dbReference type="PANTHER" id="PTHR43722:SF1">
    <property type="entry name" value="PROLINE IMINOPEPTIDASE"/>
    <property type="match status" value="1"/>
</dbReference>
<dbReference type="PIRSF" id="PIRSF006431">
    <property type="entry name" value="Pept_S33"/>
    <property type="match status" value="1"/>
</dbReference>
<comment type="subcellular location">
    <subcellularLocation>
        <location evidence="2 11">Cytoplasm</location>
    </subcellularLocation>
</comment>
<dbReference type="EC" id="3.4.11.5" evidence="4 11"/>
<sequence length="323" mass="36799">MLMLYPSIKPYKTFYLSVSDGHQLYVEECGNPEGIPVLFIHGGPGGGCSTKDRCFFDPEMYRIILFDQRGAGRSLPHAELEANNTQKLIDDIEQIRERLDVEQWVLFGGSWGSTLSLLYAQAHADRVMGMILRGIFLCRDRDLQWFYQEGAHHIFPDYWQDYEEIIPEAERENMISAYYRRLTGSDELAKMNAAKHWSLWEGRCSTLRPSADKEAHFSDPHVALAMARIEAHYFVNEAFIEQNQIIDHADKLAGIPTTIVHGRYDMVCPLDNAVSLYNALPDSELHIIRDAGHASSEPSITDALVRATEEMAERFKGDFHRGA</sequence>
<evidence type="ECO:0000256" key="12">
    <source>
        <dbReference type="PIRSR" id="PIRSR006431-1"/>
    </source>
</evidence>
<feature type="active site" evidence="12">
    <location>
        <position position="265"/>
    </location>
</feature>
<evidence type="ECO:0000256" key="3">
    <source>
        <dbReference type="ARBA" id="ARBA00010088"/>
    </source>
</evidence>
<keyword evidence="6 11" id="KW-0031">Aminopeptidase</keyword>
<dbReference type="Proteomes" id="UP000528457">
    <property type="component" value="Unassembled WGS sequence"/>
</dbReference>
<evidence type="ECO:0000259" key="14">
    <source>
        <dbReference type="Pfam" id="PF00561"/>
    </source>
</evidence>
<dbReference type="NCBIfam" id="TIGR01249">
    <property type="entry name" value="pro_imino_pep_1"/>
    <property type="match status" value="1"/>
</dbReference>
<dbReference type="Pfam" id="PF00561">
    <property type="entry name" value="Abhydrolase_1"/>
    <property type="match status" value="1"/>
</dbReference>
<dbReference type="GO" id="GO:0006508">
    <property type="term" value="P:proteolysis"/>
    <property type="evidence" value="ECO:0007669"/>
    <property type="project" value="UniProtKB-KW"/>
</dbReference>
<evidence type="ECO:0000256" key="8">
    <source>
        <dbReference type="ARBA" id="ARBA00022670"/>
    </source>
</evidence>
<evidence type="ECO:0000256" key="5">
    <source>
        <dbReference type="ARBA" id="ARBA00021843"/>
    </source>
</evidence>
<evidence type="ECO:0000256" key="10">
    <source>
        <dbReference type="ARBA" id="ARBA00029605"/>
    </source>
</evidence>
<dbReference type="Gene3D" id="3.40.50.1820">
    <property type="entry name" value="alpha/beta hydrolase"/>
    <property type="match status" value="1"/>
</dbReference>
<dbReference type="PRINTS" id="PR00793">
    <property type="entry name" value="PROAMNOPTASE"/>
</dbReference>
<name>A0A7X0JPD7_9GAMM</name>
<proteinExistence type="inferred from homology"/>
<gene>
    <name evidence="15" type="ORF">HNR48_000127</name>
</gene>
<evidence type="ECO:0000313" key="16">
    <source>
        <dbReference type="Proteomes" id="UP000528457"/>
    </source>
</evidence>
<keyword evidence="7 11" id="KW-0963">Cytoplasm</keyword>
<organism evidence="15 16">
    <name type="scientific">Pseudoteredinibacter isoporae</name>
    <dbReference type="NCBI Taxonomy" id="570281"/>
    <lineage>
        <taxon>Bacteria</taxon>
        <taxon>Pseudomonadati</taxon>
        <taxon>Pseudomonadota</taxon>
        <taxon>Gammaproteobacteria</taxon>
        <taxon>Cellvibrionales</taxon>
        <taxon>Cellvibrionaceae</taxon>
        <taxon>Pseudoteredinibacter</taxon>
    </lineage>
</organism>
<evidence type="ECO:0000256" key="4">
    <source>
        <dbReference type="ARBA" id="ARBA00012568"/>
    </source>
</evidence>
<dbReference type="InterPro" id="IPR005944">
    <property type="entry name" value="Pro_iminopeptidase"/>
</dbReference>
<evidence type="ECO:0000256" key="13">
    <source>
        <dbReference type="RuleBase" id="RU003421"/>
    </source>
</evidence>
<dbReference type="InterPro" id="IPR000073">
    <property type="entry name" value="AB_hydrolase_1"/>
</dbReference>
<dbReference type="InterPro" id="IPR029058">
    <property type="entry name" value="AB_hydrolase_fold"/>
</dbReference>
<keyword evidence="16" id="KW-1185">Reference proteome</keyword>
<dbReference type="EMBL" id="JACHHT010000001">
    <property type="protein sequence ID" value="MBB6519849.1"/>
    <property type="molecule type" value="Genomic_DNA"/>
</dbReference>
<dbReference type="GO" id="GO:0004177">
    <property type="term" value="F:aminopeptidase activity"/>
    <property type="evidence" value="ECO:0007669"/>
    <property type="project" value="UniProtKB-UniRule"/>
</dbReference>
<feature type="active site" description="Proton donor" evidence="12">
    <location>
        <position position="293"/>
    </location>
</feature>
<evidence type="ECO:0000256" key="7">
    <source>
        <dbReference type="ARBA" id="ARBA00022490"/>
    </source>
</evidence>
<dbReference type="InterPro" id="IPR002410">
    <property type="entry name" value="Peptidase_S33"/>
</dbReference>
<comment type="similarity">
    <text evidence="3 11 13">Belongs to the peptidase S33 family.</text>
</comment>
<keyword evidence="8 11" id="KW-0645">Protease</keyword>
<evidence type="ECO:0000256" key="6">
    <source>
        <dbReference type="ARBA" id="ARBA00022438"/>
    </source>
</evidence>
<dbReference type="AlphaFoldDB" id="A0A7X0JPD7"/>